<keyword evidence="4" id="KW-1185">Reference proteome</keyword>
<dbReference type="InterPro" id="IPR049450">
    <property type="entry name" value="ACOT8-like_C"/>
</dbReference>
<dbReference type="Gene3D" id="2.40.160.210">
    <property type="entry name" value="Acyl-CoA thioesterase, double hotdog domain"/>
    <property type="match status" value="1"/>
</dbReference>
<accession>A0ABV3EUH5</accession>
<dbReference type="EMBL" id="JBEZNA010000056">
    <property type="protein sequence ID" value="MEU9579824.1"/>
    <property type="molecule type" value="Genomic_DNA"/>
</dbReference>
<evidence type="ECO:0000259" key="1">
    <source>
        <dbReference type="Pfam" id="PF13622"/>
    </source>
</evidence>
<evidence type="ECO:0000259" key="2">
    <source>
        <dbReference type="Pfam" id="PF20789"/>
    </source>
</evidence>
<feature type="domain" description="Acyl-CoA thioesterase-like N-terminal HotDog" evidence="1">
    <location>
        <begin position="34"/>
        <end position="115"/>
    </location>
</feature>
<evidence type="ECO:0000313" key="4">
    <source>
        <dbReference type="Proteomes" id="UP001551584"/>
    </source>
</evidence>
<gene>
    <name evidence="3" type="ORF">AB0D95_21545</name>
</gene>
<proteinExistence type="predicted"/>
<dbReference type="InterPro" id="IPR049449">
    <property type="entry name" value="TesB_ACOT8-like_N"/>
</dbReference>
<organism evidence="3 4">
    <name type="scientific">Streptomyces chilikensis</name>
    <dbReference type="NCBI Taxonomy" id="1194079"/>
    <lineage>
        <taxon>Bacteria</taxon>
        <taxon>Bacillati</taxon>
        <taxon>Actinomycetota</taxon>
        <taxon>Actinomycetes</taxon>
        <taxon>Kitasatosporales</taxon>
        <taxon>Streptomycetaceae</taxon>
        <taxon>Streptomyces</taxon>
    </lineage>
</organism>
<evidence type="ECO:0000313" key="3">
    <source>
        <dbReference type="EMBL" id="MEU9579824.1"/>
    </source>
</evidence>
<dbReference type="RefSeq" id="WP_280870980.1">
    <property type="nucleotide sequence ID" value="NZ_JBEZNA010000056.1"/>
</dbReference>
<reference evidence="3 4" key="1">
    <citation type="submission" date="2024-06" db="EMBL/GenBank/DDBJ databases">
        <title>The Natural Products Discovery Center: Release of the First 8490 Sequenced Strains for Exploring Actinobacteria Biosynthetic Diversity.</title>
        <authorList>
            <person name="Kalkreuter E."/>
            <person name="Kautsar S.A."/>
            <person name="Yang D."/>
            <person name="Bader C.D."/>
            <person name="Teijaro C.N."/>
            <person name="Fluegel L."/>
            <person name="Davis C.M."/>
            <person name="Simpson J.R."/>
            <person name="Lauterbach L."/>
            <person name="Steele A.D."/>
            <person name="Gui C."/>
            <person name="Meng S."/>
            <person name="Li G."/>
            <person name="Viehrig K."/>
            <person name="Ye F."/>
            <person name="Su P."/>
            <person name="Kiefer A.F."/>
            <person name="Nichols A."/>
            <person name="Cepeda A.J."/>
            <person name="Yan W."/>
            <person name="Fan B."/>
            <person name="Jiang Y."/>
            <person name="Adhikari A."/>
            <person name="Zheng C.-J."/>
            <person name="Schuster L."/>
            <person name="Cowan T.M."/>
            <person name="Smanski M.J."/>
            <person name="Chevrette M.G."/>
            <person name="De Carvalho L.P.S."/>
            <person name="Shen B."/>
        </authorList>
    </citation>
    <scope>NUCLEOTIDE SEQUENCE [LARGE SCALE GENOMIC DNA]</scope>
    <source>
        <strain evidence="3 4">NPDC048117</strain>
    </source>
</reference>
<dbReference type="InterPro" id="IPR042171">
    <property type="entry name" value="Acyl-CoA_hotdog"/>
</dbReference>
<name>A0ABV3EUH5_9ACTN</name>
<sequence length="272" mass="29608">MNTKGAGHRMDRTHDTAAFFTADGDGLLPGEDARSWWSPDALHGRLLGGLLARALEREHHAEGLHFARLTVDLFRTCPFAPVRVTTERIRDGRRIRVADAVVHGANGVVARASAVLLRRGEQPAGEVPATPDWDAPPPEEIAPVRHGMPWNFWQFDGDNRPVTSWRGVAVRRAWLRDEADLVAGESLSPFTRVALAADTSSPMSHRSDDDLEFINADYTLTLARLPLSDAIGFQATAHSSEDGVAAGHCTLYDTAGPIGYSMTTALANSRRS</sequence>
<protein>
    <submittedName>
        <fullName evidence="3">Acyl-CoA thioesterase domain-containing protein</fullName>
    </submittedName>
</protein>
<feature type="domain" description="Acyl-CoA thioesterase-like C-terminal" evidence="2">
    <location>
        <begin position="154"/>
        <end position="262"/>
    </location>
</feature>
<dbReference type="Pfam" id="PF13622">
    <property type="entry name" value="4HBT_3"/>
    <property type="match status" value="1"/>
</dbReference>
<comment type="caution">
    <text evidence="3">The sequence shown here is derived from an EMBL/GenBank/DDBJ whole genome shotgun (WGS) entry which is preliminary data.</text>
</comment>
<dbReference type="Pfam" id="PF20789">
    <property type="entry name" value="4HBT_3C"/>
    <property type="match status" value="1"/>
</dbReference>
<dbReference type="Proteomes" id="UP001551584">
    <property type="component" value="Unassembled WGS sequence"/>
</dbReference>